<dbReference type="GO" id="GO:0016020">
    <property type="term" value="C:membrane"/>
    <property type="evidence" value="ECO:0007669"/>
    <property type="project" value="InterPro"/>
</dbReference>
<evidence type="ECO:0000313" key="4">
    <source>
        <dbReference type="Proteomes" id="UP000024635"/>
    </source>
</evidence>
<organism evidence="3 4">
    <name type="scientific">Ancylostoma ceylanicum</name>
    <dbReference type="NCBI Taxonomy" id="53326"/>
    <lineage>
        <taxon>Eukaryota</taxon>
        <taxon>Metazoa</taxon>
        <taxon>Ecdysozoa</taxon>
        <taxon>Nematoda</taxon>
        <taxon>Chromadorea</taxon>
        <taxon>Rhabditida</taxon>
        <taxon>Rhabditina</taxon>
        <taxon>Rhabditomorpha</taxon>
        <taxon>Strongyloidea</taxon>
        <taxon>Ancylostomatidae</taxon>
        <taxon>Ancylostomatinae</taxon>
        <taxon>Ancylostoma</taxon>
    </lineage>
</organism>
<evidence type="ECO:0000256" key="1">
    <source>
        <dbReference type="ARBA" id="ARBA00006803"/>
    </source>
</evidence>
<proteinExistence type="inferred from homology"/>
<protein>
    <recommendedName>
        <fullName evidence="5">G-protein coupled receptors family 1 profile domain-containing protein</fullName>
    </recommendedName>
</protein>
<dbReference type="Proteomes" id="UP000024635">
    <property type="component" value="Unassembled WGS sequence"/>
</dbReference>
<accession>A0A016TVT2</accession>
<dbReference type="EMBL" id="JARK01001409">
    <property type="protein sequence ID" value="EYC06915.1"/>
    <property type="molecule type" value="Genomic_DNA"/>
</dbReference>
<comment type="caution">
    <text evidence="3">The sequence shown here is derived from an EMBL/GenBank/DDBJ whole genome shotgun (WGS) entry which is preliminary data.</text>
</comment>
<evidence type="ECO:0008006" key="5">
    <source>
        <dbReference type="Google" id="ProtNLM"/>
    </source>
</evidence>
<keyword evidence="2" id="KW-1133">Transmembrane helix</keyword>
<reference evidence="4" key="1">
    <citation type="journal article" date="2015" name="Nat. Genet.">
        <title>The genome and transcriptome of the zoonotic hookworm Ancylostoma ceylanicum identify infection-specific gene families.</title>
        <authorList>
            <person name="Schwarz E.M."/>
            <person name="Hu Y."/>
            <person name="Antoshechkin I."/>
            <person name="Miller M.M."/>
            <person name="Sternberg P.W."/>
            <person name="Aroian R.V."/>
        </authorList>
    </citation>
    <scope>NUCLEOTIDE SEQUENCE</scope>
    <source>
        <strain evidence="4">HY135</strain>
    </source>
</reference>
<keyword evidence="4" id="KW-1185">Reference proteome</keyword>
<comment type="similarity">
    <text evidence="1">Belongs to the nematode receptor-like protein sre family.</text>
</comment>
<dbReference type="Pfam" id="PF03125">
    <property type="entry name" value="Sre"/>
    <property type="match status" value="1"/>
</dbReference>
<dbReference type="OrthoDB" id="5874078at2759"/>
<dbReference type="AlphaFoldDB" id="A0A016TVT2"/>
<feature type="transmembrane region" description="Helical" evidence="2">
    <location>
        <begin position="136"/>
        <end position="157"/>
    </location>
</feature>
<dbReference type="InterPro" id="IPR004151">
    <property type="entry name" value="7TM_GPCR_serpentine_rcpt_Sre"/>
</dbReference>
<dbReference type="PANTHER" id="PTHR23128">
    <property type="entry name" value="SERPENTINE RECEPTOR, CLASS E (EPSILON)-RELATED"/>
    <property type="match status" value="1"/>
</dbReference>
<evidence type="ECO:0000256" key="2">
    <source>
        <dbReference type="SAM" id="Phobius"/>
    </source>
</evidence>
<gene>
    <name evidence="3" type="primary">Acey_s0073.g768</name>
    <name evidence="3" type="ORF">Y032_0073g768</name>
</gene>
<feature type="transmembrane region" description="Helical" evidence="2">
    <location>
        <begin position="227"/>
        <end position="247"/>
    </location>
</feature>
<sequence>MILLIRNWTGIDAVDYSILCSLSLLEAFLLFIDIIVFGVALYLAVQAPFHWNLRILVTVVLSQYYISLFSRLILLSFQLGLFTIHGEFETNPVVLCCSLSRSYYISVVCTGLSNVFVERCIATVLVSDYEKKLRKYIGVTLSISTVIWSAILTPILVYEIVPWIITAISIASSSVMATTLFVLLHRKNQLRYRRLSKHHRIMYSSSKMQYTLSIRFQLNENLRTMKLLRNIIVMCGCMNILSFVLYTGVRSDWLHFNSEVAGHYYDAAFNITLAIYASLIPVTAYYSDDTYRSIAKNLPVIGRFVQLQTATSPPELKISEETDFHFKNLQKQWDVPTTTTTKVEPI</sequence>
<keyword evidence="2" id="KW-0812">Transmembrane</keyword>
<name>A0A016TVT2_9BILA</name>
<feature type="transmembrane region" description="Helical" evidence="2">
    <location>
        <begin position="163"/>
        <end position="184"/>
    </location>
</feature>
<dbReference type="GO" id="GO:0007606">
    <property type="term" value="P:sensory perception of chemical stimulus"/>
    <property type="evidence" value="ECO:0007669"/>
    <property type="project" value="InterPro"/>
</dbReference>
<dbReference type="PANTHER" id="PTHR23128:SF139">
    <property type="entry name" value="SERPENTINE RECEPTOR CLASS EPSILON-1-RELATED"/>
    <property type="match status" value="1"/>
</dbReference>
<keyword evidence="2" id="KW-0472">Membrane</keyword>
<evidence type="ECO:0000313" key="3">
    <source>
        <dbReference type="EMBL" id="EYC06915.1"/>
    </source>
</evidence>
<feature type="transmembrane region" description="Helical" evidence="2">
    <location>
        <begin position="16"/>
        <end position="43"/>
    </location>
</feature>
<feature type="transmembrane region" description="Helical" evidence="2">
    <location>
        <begin position="55"/>
        <end position="82"/>
    </location>
</feature>
<feature type="transmembrane region" description="Helical" evidence="2">
    <location>
        <begin position="267"/>
        <end position="286"/>
    </location>
</feature>